<feature type="domain" description="Pseudouridine synthase I TruA alpha/beta" evidence="8">
    <location>
        <begin position="141"/>
        <end position="243"/>
    </location>
</feature>
<dbReference type="SUPFAM" id="SSF55120">
    <property type="entry name" value="Pseudouridine synthase"/>
    <property type="match status" value="1"/>
</dbReference>
<sequence>MRYFLTLSYKGTNYNGWQIQRNAPSVQGKLEEALALLLRRPTPVTGAGRTDTGVHARYYVAHFDTTEAIRDRAGFCYHLNAVLPYDIAVHELLPVRADAHARFDATEREYRYLILTAKDPFARKTAWLYHGALHIDAMNEAAAHLLAFDDFTTFAKLNSANKTNICDVRHAVWTQAGDRLEFTIRANRFLRNMVRAITGTLVEVGRGKMTPEEFRAIIAARDLSLSGSSAPAQGLYLSDVRYPADLFLTDIETDRA</sequence>
<dbReference type="InterPro" id="IPR020103">
    <property type="entry name" value="PsdUridine_synth_cat_dom_sf"/>
</dbReference>
<evidence type="ECO:0000256" key="4">
    <source>
        <dbReference type="HAMAP-Rule" id="MF_00171"/>
    </source>
</evidence>
<comment type="subunit">
    <text evidence="4">Homodimer.</text>
</comment>
<reference evidence="9" key="1">
    <citation type="journal article" date="2021" name="PeerJ">
        <title>Extensive microbial diversity within the chicken gut microbiome revealed by metagenomics and culture.</title>
        <authorList>
            <person name="Gilroy R."/>
            <person name="Ravi A."/>
            <person name="Getino M."/>
            <person name="Pursley I."/>
            <person name="Horton D.L."/>
            <person name="Alikhan N.F."/>
            <person name="Baker D."/>
            <person name="Gharbi K."/>
            <person name="Hall N."/>
            <person name="Watson M."/>
            <person name="Adriaenssens E.M."/>
            <person name="Foster-Nyarko E."/>
            <person name="Jarju S."/>
            <person name="Secka A."/>
            <person name="Antonio M."/>
            <person name="Oren A."/>
            <person name="Chaudhuri R.R."/>
            <person name="La Ragione R."/>
            <person name="Hildebrand F."/>
            <person name="Pallen M.J."/>
        </authorList>
    </citation>
    <scope>NUCLEOTIDE SEQUENCE</scope>
    <source>
        <strain evidence="9">ChiHjej11B10-19426</strain>
    </source>
</reference>
<name>A0A9D2DF81_9BACT</name>
<dbReference type="Pfam" id="PF01416">
    <property type="entry name" value="PseudoU_synth_1"/>
    <property type="match status" value="1"/>
</dbReference>
<dbReference type="CDD" id="cd02570">
    <property type="entry name" value="PseudoU_synth_EcTruA"/>
    <property type="match status" value="1"/>
</dbReference>
<dbReference type="InterPro" id="IPR020095">
    <property type="entry name" value="PsdUridine_synth_TruA_C"/>
</dbReference>
<evidence type="ECO:0000313" key="9">
    <source>
        <dbReference type="EMBL" id="HIZ15881.1"/>
    </source>
</evidence>
<dbReference type="AlphaFoldDB" id="A0A9D2DF81"/>
<dbReference type="FunFam" id="3.30.70.580:FF:000001">
    <property type="entry name" value="tRNA pseudouridine synthase A"/>
    <property type="match status" value="1"/>
</dbReference>
<dbReference type="PANTHER" id="PTHR11142:SF0">
    <property type="entry name" value="TRNA PSEUDOURIDINE SYNTHASE-LIKE 1"/>
    <property type="match status" value="1"/>
</dbReference>
<evidence type="ECO:0000256" key="3">
    <source>
        <dbReference type="ARBA" id="ARBA00023235"/>
    </source>
</evidence>
<feature type="binding site" evidence="4 6">
    <location>
        <position position="110"/>
    </location>
    <ligand>
        <name>substrate</name>
    </ligand>
</feature>
<dbReference type="EC" id="5.4.99.12" evidence="4"/>
<evidence type="ECO:0000259" key="8">
    <source>
        <dbReference type="Pfam" id="PF01416"/>
    </source>
</evidence>
<dbReference type="Gene3D" id="3.30.70.660">
    <property type="entry name" value="Pseudouridine synthase I, catalytic domain, C-terminal subdomain"/>
    <property type="match status" value="1"/>
</dbReference>
<evidence type="ECO:0000256" key="6">
    <source>
        <dbReference type="PIRSR" id="PIRSR001430-2"/>
    </source>
</evidence>
<evidence type="ECO:0000313" key="10">
    <source>
        <dbReference type="Proteomes" id="UP000824014"/>
    </source>
</evidence>
<keyword evidence="3 4" id="KW-0413">Isomerase</keyword>
<dbReference type="GO" id="GO:0003723">
    <property type="term" value="F:RNA binding"/>
    <property type="evidence" value="ECO:0007669"/>
    <property type="project" value="InterPro"/>
</dbReference>
<comment type="catalytic activity">
    <reaction evidence="4 7">
        <text>uridine(38/39/40) in tRNA = pseudouridine(38/39/40) in tRNA</text>
        <dbReference type="Rhea" id="RHEA:22376"/>
        <dbReference type="Rhea" id="RHEA-COMP:10085"/>
        <dbReference type="Rhea" id="RHEA-COMP:10087"/>
        <dbReference type="ChEBI" id="CHEBI:65314"/>
        <dbReference type="ChEBI" id="CHEBI:65315"/>
        <dbReference type="EC" id="5.4.99.12"/>
    </reaction>
</comment>
<dbReference type="InterPro" id="IPR020094">
    <property type="entry name" value="TruA/RsuA/RluB/E/F_N"/>
</dbReference>
<evidence type="ECO:0000256" key="2">
    <source>
        <dbReference type="ARBA" id="ARBA00022694"/>
    </source>
</evidence>
<evidence type="ECO:0000256" key="7">
    <source>
        <dbReference type="RuleBase" id="RU003792"/>
    </source>
</evidence>
<protein>
    <recommendedName>
        <fullName evidence="4">tRNA pseudouridine synthase A</fullName>
        <ecNumber evidence="4">5.4.99.12</ecNumber>
    </recommendedName>
    <alternativeName>
        <fullName evidence="4">tRNA pseudouridine(38-40) synthase</fullName>
    </alternativeName>
    <alternativeName>
        <fullName evidence="4">tRNA pseudouridylate synthase I</fullName>
    </alternativeName>
    <alternativeName>
        <fullName evidence="4">tRNA-uridine isomerase I</fullName>
    </alternativeName>
</protein>
<comment type="caution">
    <text evidence="9">The sequence shown here is derived from an EMBL/GenBank/DDBJ whole genome shotgun (WGS) entry which is preliminary data.</text>
</comment>
<dbReference type="EMBL" id="DXCC01000031">
    <property type="protein sequence ID" value="HIZ15881.1"/>
    <property type="molecule type" value="Genomic_DNA"/>
</dbReference>
<reference evidence="9" key="2">
    <citation type="submission" date="2021-04" db="EMBL/GenBank/DDBJ databases">
        <authorList>
            <person name="Gilroy R."/>
        </authorList>
    </citation>
    <scope>NUCLEOTIDE SEQUENCE</scope>
    <source>
        <strain evidence="9">ChiHjej11B10-19426</strain>
    </source>
</reference>
<dbReference type="GO" id="GO:0160147">
    <property type="term" value="F:tRNA pseudouridine(38-40) synthase activity"/>
    <property type="evidence" value="ECO:0007669"/>
    <property type="project" value="UniProtKB-EC"/>
</dbReference>
<accession>A0A9D2DF81</accession>
<comment type="caution">
    <text evidence="4">Lacks conserved residue(s) required for the propagation of feature annotation.</text>
</comment>
<dbReference type="InterPro" id="IPR001406">
    <property type="entry name" value="PsdUridine_synth_TruA"/>
</dbReference>
<gene>
    <name evidence="4 9" type="primary">truA</name>
    <name evidence="9" type="ORF">H9816_08270</name>
</gene>
<keyword evidence="2 4" id="KW-0819">tRNA processing</keyword>
<dbReference type="Gene3D" id="3.30.70.580">
    <property type="entry name" value="Pseudouridine synthase I, catalytic domain, N-terminal subdomain"/>
    <property type="match status" value="1"/>
</dbReference>
<evidence type="ECO:0000256" key="5">
    <source>
        <dbReference type="PIRSR" id="PIRSR001430-1"/>
    </source>
</evidence>
<dbReference type="NCBIfam" id="TIGR00071">
    <property type="entry name" value="hisT_truA"/>
    <property type="match status" value="1"/>
</dbReference>
<comment type="similarity">
    <text evidence="1 4 7">Belongs to the tRNA pseudouridine synthase TruA family.</text>
</comment>
<dbReference type="InterPro" id="IPR020097">
    <property type="entry name" value="PsdUridine_synth_TruA_a/b_dom"/>
</dbReference>
<dbReference type="PANTHER" id="PTHR11142">
    <property type="entry name" value="PSEUDOURIDYLATE SYNTHASE"/>
    <property type="match status" value="1"/>
</dbReference>
<dbReference type="Proteomes" id="UP000824014">
    <property type="component" value="Unassembled WGS sequence"/>
</dbReference>
<feature type="active site" description="Nucleophile" evidence="4 5">
    <location>
        <position position="51"/>
    </location>
</feature>
<organism evidence="9 10">
    <name type="scientific">Candidatus Tidjanibacter faecipullorum</name>
    <dbReference type="NCBI Taxonomy" id="2838766"/>
    <lineage>
        <taxon>Bacteria</taxon>
        <taxon>Pseudomonadati</taxon>
        <taxon>Bacteroidota</taxon>
        <taxon>Bacteroidia</taxon>
        <taxon>Bacteroidales</taxon>
        <taxon>Rikenellaceae</taxon>
        <taxon>Tidjanibacter</taxon>
    </lineage>
</organism>
<comment type="function">
    <text evidence="4">Formation of pseudouridine at positions 38, 39 and 40 in the anticodon stem and loop of transfer RNAs.</text>
</comment>
<evidence type="ECO:0000256" key="1">
    <source>
        <dbReference type="ARBA" id="ARBA00009375"/>
    </source>
</evidence>
<dbReference type="HAMAP" id="MF_00171">
    <property type="entry name" value="TruA"/>
    <property type="match status" value="1"/>
</dbReference>
<proteinExistence type="inferred from homology"/>
<dbReference type="GO" id="GO:0031119">
    <property type="term" value="P:tRNA pseudouridine synthesis"/>
    <property type="evidence" value="ECO:0007669"/>
    <property type="project" value="UniProtKB-UniRule"/>
</dbReference>
<dbReference type="PIRSF" id="PIRSF001430">
    <property type="entry name" value="tRNA_psdUrid_synth"/>
    <property type="match status" value="1"/>
</dbReference>